<organism evidence="5 6">
    <name type="scientific">Methanoliparum thermophilum</name>
    <dbReference type="NCBI Taxonomy" id="2491083"/>
    <lineage>
        <taxon>Archaea</taxon>
        <taxon>Methanobacteriati</taxon>
        <taxon>Methanobacteriota</taxon>
        <taxon>Candidatus Methanoliparia</taxon>
        <taxon>Candidatus Methanoliparales</taxon>
        <taxon>Candidatus Methanoliparaceae</taxon>
        <taxon>Candidatus Methanoliparum</taxon>
    </lineage>
</organism>
<evidence type="ECO:0000256" key="2">
    <source>
        <dbReference type="ARBA" id="ARBA00023125"/>
    </source>
</evidence>
<name>A0A520KS26_METT2</name>
<dbReference type="Pfam" id="PF01022">
    <property type="entry name" value="HTH_5"/>
    <property type="match status" value="1"/>
</dbReference>
<dbReference type="InterPro" id="IPR011991">
    <property type="entry name" value="ArsR-like_HTH"/>
</dbReference>
<keyword evidence="3" id="KW-0804">Transcription</keyword>
<dbReference type="PRINTS" id="PR00778">
    <property type="entry name" value="HTHARSR"/>
</dbReference>
<proteinExistence type="predicted"/>
<protein>
    <submittedName>
        <fullName evidence="5">Transcriptional regulator</fullName>
    </submittedName>
</protein>
<dbReference type="EMBL" id="RXIF01000006">
    <property type="protein sequence ID" value="RZN64590.1"/>
    <property type="molecule type" value="Genomic_DNA"/>
</dbReference>
<feature type="domain" description="HTH arsR-type" evidence="4">
    <location>
        <begin position="1"/>
        <end position="78"/>
    </location>
</feature>
<gene>
    <name evidence="5" type="ORF">EF806_04450</name>
</gene>
<evidence type="ECO:0000256" key="3">
    <source>
        <dbReference type="ARBA" id="ARBA00023163"/>
    </source>
</evidence>
<dbReference type="AlphaFoldDB" id="A0A520KS26"/>
<dbReference type="CDD" id="cd00090">
    <property type="entry name" value="HTH_ARSR"/>
    <property type="match status" value="1"/>
</dbReference>
<dbReference type="InterPro" id="IPR036388">
    <property type="entry name" value="WH-like_DNA-bd_sf"/>
</dbReference>
<evidence type="ECO:0000313" key="5">
    <source>
        <dbReference type="EMBL" id="RZN64590.1"/>
    </source>
</evidence>
<keyword evidence="2" id="KW-0238">DNA-binding</keyword>
<dbReference type="GO" id="GO:0003700">
    <property type="term" value="F:DNA-binding transcription factor activity"/>
    <property type="evidence" value="ECO:0007669"/>
    <property type="project" value="InterPro"/>
</dbReference>
<dbReference type="NCBIfam" id="NF033788">
    <property type="entry name" value="HTH_metalloreg"/>
    <property type="match status" value="1"/>
</dbReference>
<dbReference type="Gene3D" id="1.10.10.10">
    <property type="entry name" value="Winged helix-like DNA-binding domain superfamily/Winged helix DNA-binding domain"/>
    <property type="match status" value="1"/>
</dbReference>
<reference evidence="5 6" key="1">
    <citation type="journal article" date="2019" name="Nat. Microbiol.">
        <title>Wide diversity of methane and short-chain alkane metabolisms in uncultured archaea.</title>
        <authorList>
            <person name="Borrel G."/>
            <person name="Adam P.S."/>
            <person name="McKay L.J."/>
            <person name="Chen L.X."/>
            <person name="Sierra-Garcia I.N."/>
            <person name="Sieber C.M."/>
            <person name="Letourneur Q."/>
            <person name="Ghozlane A."/>
            <person name="Andersen G.L."/>
            <person name="Li W.J."/>
            <person name="Hallam S.J."/>
            <person name="Muyzer G."/>
            <person name="de Oliveira V.M."/>
            <person name="Inskeep W.P."/>
            <person name="Banfield J.F."/>
            <person name="Gribaldo S."/>
        </authorList>
    </citation>
    <scope>NUCLEOTIDE SEQUENCE [LARGE SCALE GENOMIC DNA]</scope>
    <source>
        <strain evidence="5">NM1a</strain>
    </source>
</reference>
<dbReference type="PROSITE" id="PS50987">
    <property type="entry name" value="HTH_ARSR_2"/>
    <property type="match status" value="1"/>
</dbReference>
<dbReference type="InterPro" id="IPR036390">
    <property type="entry name" value="WH_DNA-bd_sf"/>
</dbReference>
<keyword evidence="1" id="KW-0805">Transcription regulation</keyword>
<dbReference type="SUPFAM" id="SSF46785">
    <property type="entry name" value="Winged helix' DNA-binding domain"/>
    <property type="match status" value="1"/>
</dbReference>
<dbReference type="PANTHER" id="PTHR33154">
    <property type="entry name" value="TRANSCRIPTIONAL REGULATOR, ARSR FAMILY"/>
    <property type="match status" value="1"/>
</dbReference>
<dbReference type="SMART" id="SM00418">
    <property type="entry name" value="HTH_ARSR"/>
    <property type="match status" value="1"/>
</dbReference>
<dbReference type="GO" id="GO:0003677">
    <property type="term" value="F:DNA binding"/>
    <property type="evidence" value="ECO:0007669"/>
    <property type="project" value="UniProtKB-KW"/>
</dbReference>
<dbReference type="InterPro" id="IPR001845">
    <property type="entry name" value="HTH_ArsR_DNA-bd_dom"/>
</dbReference>
<dbReference type="InterPro" id="IPR051081">
    <property type="entry name" value="HTH_MetalResp_TranReg"/>
</dbReference>
<evidence type="ECO:0000259" key="4">
    <source>
        <dbReference type="PROSITE" id="PS50987"/>
    </source>
</evidence>
<comment type="caution">
    <text evidence="5">The sequence shown here is derived from an EMBL/GenBank/DDBJ whole genome shotgun (WGS) entry which is preliminary data.</text>
</comment>
<dbReference type="Proteomes" id="UP000317158">
    <property type="component" value="Unassembled WGS sequence"/>
</dbReference>
<sequence length="78" mass="8820">MGDPCRLAILKFLREGEHCVCEIMIALNRPQSSISHHLSILKDAGLVKERKDGKWSYYRLSEGAVIEIINQVKLLVGE</sequence>
<evidence type="ECO:0000313" key="6">
    <source>
        <dbReference type="Proteomes" id="UP000317158"/>
    </source>
</evidence>
<accession>A0A520KS26</accession>
<evidence type="ECO:0000256" key="1">
    <source>
        <dbReference type="ARBA" id="ARBA00023015"/>
    </source>
</evidence>
<dbReference type="PANTHER" id="PTHR33154:SF36">
    <property type="entry name" value="TRANSCRIPTIONAL REGULATOR"/>
    <property type="match status" value="1"/>
</dbReference>